<protein>
    <submittedName>
        <fullName evidence="1">SpoIIAA-like protein</fullName>
    </submittedName>
</protein>
<gene>
    <name evidence="1" type="ORF">EDC61_103204</name>
</gene>
<dbReference type="Gene3D" id="3.40.50.10600">
    <property type="entry name" value="SpoIIaa-like domains"/>
    <property type="match status" value="1"/>
</dbReference>
<dbReference type="SUPFAM" id="SSF52091">
    <property type="entry name" value="SpoIIaa-like"/>
    <property type="match status" value="1"/>
</dbReference>
<comment type="caution">
    <text evidence="1">The sequence shown here is derived from an EMBL/GenBank/DDBJ whole genome shotgun (WGS) entry which is preliminary data.</text>
</comment>
<dbReference type="Pfam" id="PF11964">
    <property type="entry name" value="SpoIIAA-like"/>
    <property type="match status" value="1"/>
</dbReference>
<name>A0A4R3JZA2_9PROT</name>
<proteinExistence type="predicted"/>
<dbReference type="InterPro" id="IPR021866">
    <property type="entry name" value="SpoIIAA-like"/>
</dbReference>
<dbReference type="EMBL" id="SLZY01000003">
    <property type="protein sequence ID" value="TCS73081.1"/>
    <property type="molecule type" value="Genomic_DNA"/>
</dbReference>
<dbReference type="InterPro" id="IPR038396">
    <property type="entry name" value="SpoIIAA-like_sf"/>
</dbReference>
<sequence length="117" mass="13648">MIAINTKNNLVSVSVMGEFTLADYQDFEQQVLHNIEFQGGVYLLLDLRDMVSYTLDVAWEEIRFSLKHRYDFRKIAVVTGDEWMVWIAWLNSLFTDADIRVFDEPGIALDWLEGRAP</sequence>
<dbReference type="RefSeq" id="WP_126462361.1">
    <property type="nucleotide sequence ID" value="NZ_AP018721.1"/>
</dbReference>
<accession>A0A4R3JZA2</accession>
<dbReference type="OrthoDB" id="8562463at2"/>
<organism evidence="1 2">
    <name type="scientific">Sulfuritortus calidifontis</name>
    <dbReference type="NCBI Taxonomy" id="1914471"/>
    <lineage>
        <taxon>Bacteria</taxon>
        <taxon>Pseudomonadati</taxon>
        <taxon>Pseudomonadota</taxon>
        <taxon>Betaproteobacteria</taxon>
        <taxon>Nitrosomonadales</taxon>
        <taxon>Thiobacillaceae</taxon>
        <taxon>Sulfuritortus</taxon>
    </lineage>
</organism>
<keyword evidence="2" id="KW-1185">Reference proteome</keyword>
<dbReference type="AlphaFoldDB" id="A0A4R3JZA2"/>
<reference evidence="1 2" key="1">
    <citation type="submission" date="2019-03" db="EMBL/GenBank/DDBJ databases">
        <title>Genomic Encyclopedia of Type Strains, Phase IV (KMG-IV): sequencing the most valuable type-strain genomes for metagenomic binning, comparative biology and taxonomic classification.</title>
        <authorList>
            <person name="Goeker M."/>
        </authorList>
    </citation>
    <scope>NUCLEOTIDE SEQUENCE [LARGE SCALE GENOMIC DNA]</scope>
    <source>
        <strain evidence="1 2">DSM 103923</strain>
    </source>
</reference>
<dbReference type="Proteomes" id="UP000295135">
    <property type="component" value="Unassembled WGS sequence"/>
</dbReference>
<dbReference type="InterPro" id="IPR036513">
    <property type="entry name" value="STAS_dom_sf"/>
</dbReference>
<evidence type="ECO:0000313" key="2">
    <source>
        <dbReference type="Proteomes" id="UP000295135"/>
    </source>
</evidence>
<evidence type="ECO:0000313" key="1">
    <source>
        <dbReference type="EMBL" id="TCS73081.1"/>
    </source>
</evidence>